<dbReference type="Pfam" id="PF07963">
    <property type="entry name" value="N_methyl"/>
    <property type="match status" value="1"/>
</dbReference>
<keyword evidence="2" id="KW-0178">Competence</keyword>
<dbReference type="RefSeq" id="WP_204416401.1">
    <property type="nucleotide sequence ID" value="NZ_JAFBED010000004.1"/>
</dbReference>
<dbReference type="InterPro" id="IPR016977">
    <property type="entry name" value="ComGF"/>
</dbReference>
<dbReference type="EMBL" id="JAFBED010000004">
    <property type="protein sequence ID" value="MBM7620148.1"/>
    <property type="molecule type" value="Genomic_DNA"/>
</dbReference>
<keyword evidence="3" id="KW-1133">Transmembrane helix</keyword>
<evidence type="ECO:0000313" key="4">
    <source>
        <dbReference type="EMBL" id="MBM7620148.1"/>
    </source>
</evidence>
<comment type="subcellular location">
    <subcellularLocation>
        <location evidence="1">Cell surface</location>
    </subcellularLocation>
</comment>
<keyword evidence="3" id="KW-0812">Transmembrane</keyword>
<gene>
    <name evidence="4" type="ORF">JOC95_002001</name>
</gene>
<evidence type="ECO:0000313" key="5">
    <source>
        <dbReference type="Proteomes" id="UP000737402"/>
    </source>
</evidence>
<dbReference type="InterPro" id="IPR012902">
    <property type="entry name" value="N_methyl_site"/>
</dbReference>
<name>A0ABS2NZN7_9BACI</name>
<dbReference type="Proteomes" id="UP000737402">
    <property type="component" value="Unassembled WGS sequence"/>
</dbReference>
<comment type="caution">
    <text evidence="4">The sequence shown here is derived from an EMBL/GenBank/DDBJ whole genome shotgun (WGS) entry which is preliminary data.</text>
</comment>
<dbReference type="NCBIfam" id="NF041002">
    <property type="entry name" value="pilin_ComGF"/>
    <property type="match status" value="1"/>
</dbReference>
<proteinExistence type="predicted"/>
<evidence type="ECO:0000256" key="2">
    <source>
        <dbReference type="ARBA" id="ARBA00023287"/>
    </source>
</evidence>
<dbReference type="Pfam" id="PF15980">
    <property type="entry name" value="ComGF"/>
    <property type="match status" value="1"/>
</dbReference>
<feature type="transmembrane region" description="Helical" evidence="3">
    <location>
        <begin position="12"/>
        <end position="32"/>
    </location>
</feature>
<reference evidence="4 5" key="1">
    <citation type="submission" date="2021-01" db="EMBL/GenBank/DDBJ databases">
        <title>Genomic Encyclopedia of Type Strains, Phase IV (KMG-IV): sequencing the most valuable type-strain genomes for metagenomic binning, comparative biology and taxonomic classification.</title>
        <authorList>
            <person name="Goeker M."/>
        </authorList>
    </citation>
    <scope>NUCLEOTIDE SEQUENCE [LARGE SCALE GENOMIC DNA]</scope>
    <source>
        <strain evidence="4 5">DSM 25879</strain>
    </source>
</reference>
<evidence type="ECO:0000256" key="3">
    <source>
        <dbReference type="SAM" id="Phobius"/>
    </source>
</evidence>
<evidence type="ECO:0000256" key="1">
    <source>
        <dbReference type="ARBA" id="ARBA00004241"/>
    </source>
</evidence>
<organism evidence="4 5">
    <name type="scientific">Sutcliffiella tianshenii</name>
    <dbReference type="NCBI Taxonomy" id="1463404"/>
    <lineage>
        <taxon>Bacteria</taxon>
        <taxon>Bacillati</taxon>
        <taxon>Bacillota</taxon>
        <taxon>Bacilli</taxon>
        <taxon>Bacillales</taxon>
        <taxon>Bacillaceae</taxon>
        <taxon>Sutcliffiella</taxon>
    </lineage>
</organism>
<keyword evidence="3" id="KW-0472">Membrane</keyword>
<sequence>MTKRDEKGFTLMEVLVSFSVVLMITAFLPILFQAVHTFMKEEKGIHPLELEVFTQQAKNEIRTAKSVTSTGKILTIRNANNQNVTYEKYQGNIRRRVNGTGHEILLQNIKDVVFVQERNGATIYITGAGEDFYKVGIYAILKDWPAGE</sequence>
<accession>A0ABS2NZN7</accession>
<keyword evidence="5" id="KW-1185">Reference proteome</keyword>
<protein>
    <submittedName>
        <fullName evidence="4">Competence protein ComGF</fullName>
    </submittedName>
</protein>